<name>A0AA48HTB6_9ALTE</name>
<evidence type="ECO:0000256" key="1">
    <source>
        <dbReference type="SAM" id="SignalP"/>
    </source>
</evidence>
<dbReference type="KEGG" id="pmaw:MACH26_09790"/>
<evidence type="ECO:0000313" key="3">
    <source>
        <dbReference type="Proteomes" id="UP001333710"/>
    </source>
</evidence>
<dbReference type="SUPFAM" id="SSF53850">
    <property type="entry name" value="Periplasmic binding protein-like II"/>
    <property type="match status" value="1"/>
</dbReference>
<dbReference type="AlphaFoldDB" id="A0AA48HTB6"/>
<organism evidence="2 3">
    <name type="scientific">Planctobacterium marinum</name>
    <dbReference type="NCBI Taxonomy" id="1631968"/>
    <lineage>
        <taxon>Bacteria</taxon>
        <taxon>Pseudomonadati</taxon>
        <taxon>Pseudomonadota</taxon>
        <taxon>Gammaproteobacteria</taxon>
        <taxon>Alteromonadales</taxon>
        <taxon>Alteromonadaceae</taxon>
        <taxon>Planctobacterium</taxon>
    </lineage>
</organism>
<reference evidence="2" key="1">
    <citation type="submission" date="2023-01" db="EMBL/GenBank/DDBJ databases">
        <title>Complete genome sequence of Planctobacterium marinum strain Dej080120_11.</title>
        <authorList>
            <person name="Ueki S."/>
            <person name="Maruyama F."/>
        </authorList>
    </citation>
    <scope>NUCLEOTIDE SEQUENCE</scope>
    <source>
        <strain evidence="2">Dej080120_11</strain>
    </source>
</reference>
<accession>A0AA48HTB6</accession>
<proteinExistence type="predicted"/>
<protein>
    <recommendedName>
        <fullName evidence="4">Solute-binding protein family 3/N-terminal domain-containing protein</fullName>
    </recommendedName>
</protein>
<feature type="chain" id="PRO_5041346451" description="Solute-binding protein family 3/N-terminal domain-containing protein" evidence="1">
    <location>
        <begin position="28"/>
        <end position="288"/>
    </location>
</feature>
<feature type="signal peptide" evidence="1">
    <location>
        <begin position="1"/>
        <end position="27"/>
    </location>
</feature>
<keyword evidence="3" id="KW-1185">Reference proteome</keyword>
<gene>
    <name evidence="2" type="ORF">MACH26_09790</name>
</gene>
<evidence type="ECO:0008006" key="4">
    <source>
        <dbReference type="Google" id="ProtNLM"/>
    </source>
</evidence>
<keyword evidence="1" id="KW-0732">Signal</keyword>
<dbReference type="EMBL" id="AP027272">
    <property type="protein sequence ID" value="BDX05458.1"/>
    <property type="molecule type" value="Genomic_DNA"/>
</dbReference>
<evidence type="ECO:0000313" key="2">
    <source>
        <dbReference type="EMBL" id="BDX05458.1"/>
    </source>
</evidence>
<dbReference type="Proteomes" id="UP001333710">
    <property type="component" value="Chromosome"/>
</dbReference>
<sequence>MVICTLRLFVVASLLVTSLLMSNRVYAQNIKVNKVIGEKEELVFSILQLALQKSSPESRIIQMNNEIPVGRLVEETDAGRIDLMWAGSSKELDNKLLAVRIPLLKGLLGHRIFIIRDGEQTRFDAIKELSQLSRYSAGMGHFWGSTRVLREAGLPVETSVKYKNLFHMLDGGRFDYFPRAAHEPWSEVKAHPDLSLQVEKKLLLIYPYAMYFYLKKSSLELHETLSSGLELAIADGSFDELFFSNPMIKSAVEESDFSQRTVMRIANPDMHPDTPIERAELWLDVASL</sequence>